<keyword evidence="6" id="KW-0472">Membrane</keyword>
<feature type="repeat" description="TPR" evidence="4">
    <location>
        <begin position="84"/>
        <end position="117"/>
    </location>
</feature>
<proteinExistence type="predicted"/>
<dbReference type="PRINTS" id="PR00344">
    <property type="entry name" value="BCTRLSENSOR"/>
</dbReference>
<dbReference type="InterPro" id="IPR011990">
    <property type="entry name" value="TPR-like_helical_dom_sf"/>
</dbReference>
<evidence type="ECO:0000259" key="7">
    <source>
        <dbReference type="PROSITE" id="PS50109"/>
    </source>
</evidence>
<dbReference type="SUPFAM" id="SSF47384">
    <property type="entry name" value="Homodimeric domain of signal transducing histidine kinase"/>
    <property type="match status" value="1"/>
</dbReference>
<dbReference type="Pfam" id="PF13176">
    <property type="entry name" value="TPR_7"/>
    <property type="match status" value="1"/>
</dbReference>
<sequence length="706" mass="81753">MPRAVSTYFLALIFLAIPFVGFPQDYLVIDSLKEELIYAENENRREILFSLSWEYRKSQPDSTLYYLREIMSMVDDKENGEDLPKVFNFMGVAYHYKGDDLKAYEYYQQAYDLAMNQGDSMQVAHSLNNMGRFYSLQGDHARSYDDYIKAIEIFEKLNDKDAMSYGYKSLAELYLSQSNYDKALQMTQKALELRESVNNTHGQISVLNEMAEIYMKQGDFEKVVQYYEESMLRASAIQDFAMMSNIYLGMADAYCMQDRYELALAEARKAQKIERQINNQDLENRTNLIFGKLLFRLNRFAESEAYFDELMVELENSNDLSLDREASYYQAMLYKATGRNELAFDKFRRHHELDKTLESAENARLIERLEARIEIESKEKENQLLMAENAMNEATEARLRMQNVLLLVGILAAAIIVLILYLMNKKRLDANRKLIQKNNFIAKQREEIKNQNEQIAHQNEKLRSRNERLKALNNEKDTLMNILAHDLKAPFNRIKGLTQLMELTDLTEEQRKYTHMLDNSTINGLNLIRDLLEVSAFSDEERKPSMSELSLINQLNEKKENFRTEAESKHIKLKVLLDDDIFIPADPSYLSRILDNLISNAIKFSNPGKEVILSGGKRDGVPYVSVKDFGPGFSEKDRENLYHKFARLSAQPTAGESSNGLGLAIVKILVDSLEGEIELISKPGEGSEFIIRFPAYKKQEEILRNK</sequence>
<dbReference type="InterPro" id="IPR004358">
    <property type="entry name" value="Sig_transdc_His_kin-like_C"/>
</dbReference>
<dbReference type="EC" id="2.7.13.3" evidence="2"/>
<dbReference type="InterPro" id="IPR003594">
    <property type="entry name" value="HATPase_dom"/>
</dbReference>
<comment type="catalytic activity">
    <reaction evidence="1">
        <text>ATP + protein L-histidine = ADP + protein N-phospho-L-histidine.</text>
        <dbReference type="EC" id="2.7.13.3"/>
    </reaction>
</comment>
<dbReference type="Pfam" id="PF00512">
    <property type="entry name" value="HisKA"/>
    <property type="match status" value="1"/>
</dbReference>
<dbReference type="SMART" id="SM00028">
    <property type="entry name" value="TPR"/>
    <property type="match status" value="6"/>
</dbReference>
<evidence type="ECO:0000313" key="8">
    <source>
        <dbReference type="EMBL" id="MCA6073729.1"/>
    </source>
</evidence>
<reference evidence="8" key="1">
    <citation type="submission" date="2021-09" db="EMBL/GenBank/DDBJ databases">
        <title>Fulvivirga sp. isolated from coastal sediment.</title>
        <authorList>
            <person name="Yu H."/>
        </authorList>
    </citation>
    <scope>NUCLEOTIDE SEQUENCE</scope>
    <source>
        <strain evidence="8">1062</strain>
    </source>
</reference>
<dbReference type="PANTHER" id="PTHR43547:SF2">
    <property type="entry name" value="HYBRID SIGNAL TRANSDUCTION HISTIDINE KINASE C"/>
    <property type="match status" value="1"/>
</dbReference>
<dbReference type="CDD" id="cd00075">
    <property type="entry name" value="HATPase"/>
    <property type="match status" value="1"/>
</dbReference>
<evidence type="ECO:0000313" key="9">
    <source>
        <dbReference type="Proteomes" id="UP001139409"/>
    </source>
</evidence>
<feature type="coiled-coil region" evidence="5">
    <location>
        <begin position="366"/>
        <end position="397"/>
    </location>
</feature>
<dbReference type="PROSITE" id="PS50005">
    <property type="entry name" value="TPR"/>
    <property type="match status" value="2"/>
</dbReference>
<dbReference type="InterPro" id="IPR036890">
    <property type="entry name" value="HATPase_C_sf"/>
</dbReference>
<dbReference type="Gene3D" id="1.10.287.130">
    <property type="match status" value="1"/>
</dbReference>
<organism evidence="8 9">
    <name type="scientific">Fulvivirga sedimenti</name>
    <dbReference type="NCBI Taxonomy" id="2879465"/>
    <lineage>
        <taxon>Bacteria</taxon>
        <taxon>Pseudomonadati</taxon>
        <taxon>Bacteroidota</taxon>
        <taxon>Cytophagia</taxon>
        <taxon>Cytophagales</taxon>
        <taxon>Fulvivirgaceae</taxon>
        <taxon>Fulvivirga</taxon>
    </lineage>
</organism>
<dbReference type="Pfam" id="PF13424">
    <property type="entry name" value="TPR_12"/>
    <property type="match status" value="1"/>
</dbReference>
<dbReference type="SUPFAM" id="SSF55874">
    <property type="entry name" value="ATPase domain of HSP90 chaperone/DNA topoisomerase II/histidine kinase"/>
    <property type="match status" value="1"/>
</dbReference>
<keyword evidence="8" id="KW-0808">Transferase</keyword>
<dbReference type="RefSeq" id="WP_225696840.1">
    <property type="nucleotide sequence ID" value="NZ_JAIXNE010000001.1"/>
</dbReference>
<evidence type="ECO:0000256" key="3">
    <source>
        <dbReference type="ARBA" id="ARBA00022553"/>
    </source>
</evidence>
<comment type="caution">
    <text evidence="8">The sequence shown here is derived from an EMBL/GenBank/DDBJ whole genome shotgun (WGS) entry which is preliminary data.</text>
</comment>
<evidence type="ECO:0000256" key="6">
    <source>
        <dbReference type="SAM" id="Phobius"/>
    </source>
</evidence>
<dbReference type="CDD" id="cd00082">
    <property type="entry name" value="HisKA"/>
    <property type="match status" value="1"/>
</dbReference>
<accession>A0A9X1KW87</accession>
<feature type="domain" description="Histidine kinase" evidence="7">
    <location>
        <begin position="482"/>
        <end position="697"/>
    </location>
</feature>
<dbReference type="Gene3D" id="1.25.40.10">
    <property type="entry name" value="Tetratricopeptide repeat domain"/>
    <property type="match status" value="1"/>
</dbReference>
<feature type="transmembrane region" description="Helical" evidence="6">
    <location>
        <begin position="404"/>
        <end position="423"/>
    </location>
</feature>
<protein>
    <recommendedName>
        <fullName evidence="2">histidine kinase</fullName>
        <ecNumber evidence="2">2.7.13.3</ecNumber>
    </recommendedName>
</protein>
<keyword evidence="6" id="KW-1133">Transmembrane helix</keyword>
<keyword evidence="5" id="KW-0175">Coiled coil</keyword>
<evidence type="ECO:0000256" key="2">
    <source>
        <dbReference type="ARBA" id="ARBA00012438"/>
    </source>
</evidence>
<dbReference type="SMART" id="SM00388">
    <property type="entry name" value="HisKA"/>
    <property type="match status" value="1"/>
</dbReference>
<dbReference type="InterPro" id="IPR019734">
    <property type="entry name" value="TPR_rpt"/>
</dbReference>
<dbReference type="InterPro" id="IPR036097">
    <property type="entry name" value="HisK_dim/P_sf"/>
</dbReference>
<dbReference type="Proteomes" id="UP001139409">
    <property type="component" value="Unassembled WGS sequence"/>
</dbReference>
<dbReference type="AlphaFoldDB" id="A0A9X1KW87"/>
<keyword evidence="9" id="KW-1185">Reference proteome</keyword>
<gene>
    <name evidence="8" type="ORF">LDX50_02565</name>
</gene>
<evidence type="ECO:0000256" key="1">
    <source>
        <dbReference type="ARBA" id="ARBA00000085"/>
    </source>
</evidence>
<dbReference type="SMART" id="SM00387">
    <property type="entry name" value="HATPase_c"/>
    <property type="match status" value="1"/>
</dbReference>
<dbReference type="GO" id="GO:0000155">
    <property type="term" value="F:phosphorelay sensor kinase activity"/>
    <property type="evidence" value="ECO:0007669"/>
    <property type="project" value="InterPro"/>
</dbReference>
<evidence type="ECO:0000256" key="4">
    <source>
        <dbReference type="PROSITE-ProRule" id="PRU00339"/>
    </source>
</evidence>
<evidence type="ECO:0000256" key="5">
    <source>
        <dbReference type="SAM" id="Coils"/>
    </source>
</evidence>
<keyword evidence="6" id="KW-0812">Transmembrane</keyword>
<feature type="coiled-coil region" evidence="5">
    <location>
        <begin position="431"/>
        <end position="482"/>
    </location>
</feature>
<dbReference type="InterPro" id="IPR005467">
    <property type="entry name" value="His_kinase_dom"/>
</dbReference>
<dbReference type="InterPro" id="IPR003661">
    <property type="entry name" value="HisK_dim/P_dom"/>
</dbReference>
<keyword evidence="3" id="KW-0597">Phosphoprotein</keyword>
<dbReference type="PROSITE" id="PS50109">
    <property type="entry name" value="HIS_KIN"/>
    <property type="match status" value="1"/>
</dbReference>
<feature type="repeat" description="TPR" evidence="4">
    <location>
        <begin position="164"/>
        <end position="197"/>
    </location>
</feature>
<dbReference type="Gene3D" id="3.30.565.10">
    <property type="entry name" value="Histidine kinase-like ATPase, C-terminal domain"/>
    <property type="match status" value="1"/>
</dbReference>
<dbReference type="SUPFAM" id="SSF48452">
    <property type="entry name" value="TPR-like"/>
    <property type="match status" value="2"/>
</dbReference>
<name>A0A9X1KW87_9BACT</name>
<dbReference type="Pfam" id="PF02518">
    <property type="entry name" value="HATPase_c"/>
    <property type="match status" value="1"/>
</dbReference>
<dbReference type="PANTHER" id="PTHR43547">
    <property type="entry name" value="TWO-COMPONENT HISTIDINE KINASE"/>
    <property type="match status" value="1"/>
</dbReference>
<keyword evidence="8" id="KW-0418">Kinase</keyword>
<keyword evidence="4" id="KW-0802">TPR repeat</keyword>
<dbReference type="EMBL" id="JAIXNE010000001">
    <property type="protein sequence ID" value="MCA6073729.1"/>
    <property type="molecule type" value="Genomic_DNA"/>
</dbReference>